<evidence type="ECO:0000313" key="3">
    <source>
        <dbReference type="Proteomes" id="UP000557509"/>
    </source>
</evidence>
<gene>
    <name evidence="2" type="ORF">TGRH88_018670</name>
</gene>
<organism evidence="2 3">
    <name type="scientific">Toxoplasma gondii</name>
    <dbReference type="NCBI Taxonomy" id="5811"/>
    <lineage>
        <taxon>Eukaryota</taxon>
        <taxon>Sar</taxon>
        <taxon>Alveolata</taxon>
        <taxon>Apicomplexa</taxon>
        <taxon>Conoidasida</taxon>
        <taxon>Coccidia</taxon>
        <taxon>Eucoccidiorida</taxon>
        <taxon>Eimeriorina</taxon>
        <taxon>Sarcocystidae</taxon>
        <taxon>Toxoplasma</taxon>
    </lineage>
</organism>
<comment type="caution">
    <text evidence="2">The sequence shown here is derived from an EMBL/GenBank/DDBJ whole genome shotgun (WGS) entry which is preliminary data.</text>
</comment>
<protein>
    <submittedName>
        <fullName evidence="2">Uncharacterized protein</fullName>
    </submittedName>
</protein>
<proteinExistence type="predicted"/>
<keyword evidence="3" id="KW-1185">Reference proteome</keyword>
<reference evidence="2 3" key="1">
    <citation type="submission" date="2020-03" db="EMBL/GenBank/DDBJ databases">
        <title>Genome sequence of Toxoplasma gondii RH-88 strain.</title>
        <authorList>
            <person name="Lorenzi H.A."/>
            <person name="Venepally P."/>
            <person name="Rozenberg A."/>
            <person name="Sibley D."/>
        </authorList>
    </citation>
    <scope>NUCLEOTIDE SEQUENCE [LARGE SCALE GENOMIC DNA]</scope>
    <source>
        <strain evidence="2 3">RH-88</strain>
    </source>
</reference>
<dbReference type="AlphaFoldDB" id="A0A7J6KGL3"/>
<sequence length="301" mass="33036">MLRCARLAGPPWRPSAISSLLLLRLKRQPGAYEAVFLSPPASGFHCPLLSSVIIRADTMQSLIARNSFDSRLTEGEVGGKASSETSMDCFENQNFYRMPSKATSPERAGPAYMDFDAAGNPILIPVKPEDLEKAKNAARRFQMKPEVTGTTADADDGELEENAEGLERTHTNPTGAESEPVVEEPVDEEAVIDLEPRVLEERIEPLDEHIVSFYSMPSTASVAAMRCEDGSCPQPLSSFLPDSPFITKDGTVAVDVYAVKADMTVPEELATLPKYSIVPQVLERQNTLFRSMLRPSQIDLF</sequence>
<accession>A0A7J6KGL3</accession>
<dbReference type="VEuPathDB" id="ToxoDB:TGME49_293360"/>
<feature type="region of interest" description="Disordered" evidence="1">
    <location>
        <begin position="163"/>
        <end position="186"/>
    </location>
</feature>
<name>A0A7J6KGL3_TOXGO</name>
<dbReference type="Proteomes" id="UP000557509">
    <property type="component" value="Unassembled WGS sequence"/>
</dbReference>
<evidence type="ECO:0000313" key="2">
    <source>
        <dbReference type="EMBL" id="KAF4646080.1"/>
    </source>
</evidence>
<evidence type="ECO:0000256" key="1">
    <source>
        <dbReference type="SAM" id="MobiDB-lite"/>
    </source>
</evidence>
<dbReference type="EMBL" id="JAAUHK010000185">
    <property type="protein sequence ID" value="KAF4646080.1"/>
    <property type="molecule type" value="Genomic_DNA"/>
</dbReference>